<dbReference type="InterPro" id="IPR023365">
    <property type="entry name" value="Sortase_dom-sf"/>
</dbReference>
<evidence type="ECO:0000256" key="2">
    <source>
        <dbReference type="SAM" id="MobiDB-lite"/>
    </source>
</evidence>
<dbReference type="NCBIfam" id="NF033748">
    <property type="entry name" value="class_F_sortase"/>
    <property type="match status" value="1"/>
</dbReference>
<dbReference type="EMBL" id="CP026652">
    <property type="protein sequence ID" value="AVH57229.1"/>
    <property type="molecule type" value="Genomic_DNA"/>
</dbReference>
<protein>
    <submittedName>
        <fullName evidence="3">Class F sortase</fullName>
    </submittedName>
</protein>
<proteinExistence type="predicted"/>
<sequence length="233" mass="24834">MAAKPSSPADNESVPPARGSHSGLPYVLWGIALVVLALNFIGGGNEKPPNDDPLPPRTVAAPAPPSTTKAKSKSTPQPAEEKHLPRAKPTRLLIPQIGVDAPFIALATDKTGKLEAPPAEDTNLVGWHAEGASPGELGTSLIAGHVDTTTSPAVFAKLSWLEKGDEFAVERADGRMAEFVVDDVERFAKNAFPDEYVYADTRDAQVRLITCAGAYDRTVMDYTENLVVFAHLL</sequence>
<keyword evidence="4" id="KW-1185">Reference proteome</keyword>
<dbReference type="Gene3D" id="2.40.260.10">
    <property type="entry name" value="Sortase"/>
    <property type="match status" value="1"/>
</dbReference>
<organism evidence="3 4">
    <name type="scientific">Streptomyces dengpaensis</name>
    <dbReference type="NCBI Taxonomy" id="2049881"/>
    <lineage>
        <taxon>Bacteria</taxon>
        <taxon>Bacillati</taxon>
        <taxon>Actinomycetota</taxon>
        <taxon>Actinomycetes</taxon>
        <taxon>Kitasatosporales</taxon>
        <taxon>Streptomycetaceae</taxon>
        <taxon>Streptomyces</taxon>
    </lineage>
</organism>
<evidence type="ECO:0000256" key="1">
    <source>
        <dbReference type="ARBA" id="ARBA00022801"/>
    </source>
</evidence>
<dbReference type="CDD" id="cd05829">
    <property type="entry name" value="Sortase_F"/>
    <property type="match status" value="1"/>
</dbReference>
<dbReference type="InterPro" id="IPR042001">
    <property type="entry name" value="Sortase_F"/>
</dbReference>
<feature type="compositionally biased region" description="Low complexity" evidence="2">
    <location>
        <begin position="66"/>
        <end position="76"/>
    </location>
</feature>
<name>A0ABM6SRL5_9ACTN</name>
<reference evidence="3 4" key="1">
    <citation type="submission" date="2018-02" db="EMBL/GenBank/DDBJ databases">
        <title>Complete genome sequence of Streptomyces dengpaensis, the producer of angucyclines.</title>
        <authorList>
            <person name="Yumei L."/>
        </authorList>
    </citation>
    <scope>NUCLEOTIDE SEQUENCE [LARGE SCALE GENOMIC DNA]</scope>
    <source>
        <strain evidence="3 4">XZHG99</strain>
    </source>
</reference>
<feature type="region of interest" description="Disordered" evidence="2">
    <location>
        <begin position="45"/>
        <end position="88"/>
    </location>
</feature>
<dbReference type="Proteomes" id="UP000238413">
    <property type="component" value="Chromosome"/>
</dbReference>
<dbReference type="RefSeq" id="WP_099506829.1">
    <property type="nucleotide sequence ID" value="NZ_CP026652.1"/>
</dbReference>
<dbReference type="InterPro" id="IPR005754">
    <property type="entry name" value="Sortase"/>
</dbReference>
<keyword evidence="1" id="KW-0378">Hydrolase</keyword>
<dbReference type="Pfam" id="PF04203">
    <property type="entry name" value="Sortase"/>
    <property type="match status" value="1"/>
</dbReference>
<evidence type="ECO:0000313" key="4">
    <source>
        <dbReference type="Proteomes" id="UP000238413"/>
    </source>
</evidence>
<accession>A0ABM6SRL5</accession>
<gene>
    <name evidence="3" type="ORF">C4B68_17210</name>
</gene>
<evidence type="ECO:0000313" key="3">
    <source>
        <dbReference type="EMBL" id="AVH57229.1"/>
    </source>
</evidence>
<feature type="region of interest" description="Disordered" evidence="2">
    <location>
        <begin position="1"/>
        <end position="20"/>
    </location>
</feature>
<dbReference type="SUPFAM" id="SSF63817">
    <property type="entry name" value="Sortase"/>
    <property type="match status" value="1"/>
</dbReference>